<name>A0A183ELD7_9BILA</name>
<evidence type="ECO:0000313" key="1">
    <source>
        <dbReference type="WBParaSite" id="GPUH_0002180501-mRNA-1"/>
    </source>
</evidence>
<accession>A0A183ELD7</accession>
<reference evidence="1" key="1">
    <citation type="submission" date="2016-06" db="UniProtKB">
        <authorList>
            <consortium name="WormBaseParasite"/>
        </authorList>
    </citation>
    <scope>IDENTIFICATION</scope>
</reference>
<dbReference type="WBParaSite" id="GPUH_0002180501-mRNA-1">
    <property type="protein sequence ID" value="GPUH_0002180501-mRNA-1"/>
    <property type="gene ID" value="GPUH_0002180501"/>
</dbReference>
<dbReference type="AlphaFoldDB" id="A0A183ELD7"/>
<proteinExistence type="predicted"/>
<sequence>LIAQFIAEVGARVVVDAKPSSSQQLALDEFIENAKKSAKQNGSSSSGCLPSLRVYTPPSNSMYEPSDVFDTKNFTVGELLLPVGRMKTPKEECEASDGVDCGYALGDGNNISELLRVATDMDLAFTYNSRRIGEFCFESNSKNMRGRLVVFADLGTKIAVRERYNGNDLRFLRFFLHNTEYCNSLLFLAVES</sequence>
<protein>
    <submittedName>
        <fullName evidence="1">SET domain-containing protein</fullName>
    </submittedName>
</protein>
<organism evidence="1">
    <name type="scientific">Gongylonema pulchrum</name>
    <dbReference type="NCBI Taxonomy" id="637853"/>
    <lineage>
        <taxon>Eukaryota</taxon>
        <taxon>Metazoa</taxon>
        <taxon>Ecdysozoa</taxon>
        <taxon>Nematoda</taxon>
        <taxon>Chromadorea</taxon>
        <taxon>Rhabditida</taxon>
        <taxon>Spirurina</taxon>
        <taxon>Spiruromorpha</taxon>
        <taxon>Spiruroidea</taxon>
        <taxon>Gongylonematidae</taxon>
        <taxon>Gongylonema</taxon>
    </lineage>
</organism>